<dbReference type="GeneID" id="6804829"/>
<dbReference type="RefSeq" id="YP_002154668.1">
    <property type="nucleotide sequence ID" value="NC_011183.1"/>
</dbReference>
<dbReference type="OrthoDB" id="30620at10239"/>
<dbReference type="KEGG" id="vg:6804829"/>
<evidence type="ECO:0000313" key="2">
    <source>
        <dbReference type="Proteomes" id="UP000204092"/>
    </source>
</evidence>
<evidence type="ECO:0000313" key="1">
    <source>
        <dbReference type="EMBL" id="ACH46798.1"/>
    </source>
</evidence>
<reference evidence="1 2" key="1">
    <citation type="journal article" date="2009" name="Virology">
        <title>Genomic analysis of the smallest giant virus--Feldmannia sp. virus 158.</title>
        <authorList>
            <person name="Schroeder D.C."/>
            <person name="Park Y."/>
            <person name="Yoon H.M."/>
            <person name="Lee Y.S."/>
            <person name="Kang S.W."/>
            <person name="Meints R.H."/>
            <person name="Ivey R.G."/>
            <person name="Choi T.J."/>
        </authorList>
    </citation>
    <scope>NUCLEOTIDE SEQUENCE [LARGE SCALE GENOMIC DNA]</scope>
    <source>
        <strain evidence="1">FsV-158</strain>
    </source>
</reference>
<proteinExistence type="predicted"/>
<dbReference type="Proteomes" id="UP000204092">
    <property type="component" value="Segment"/>
</dbReference>
<dbReference type="EMBL" id="EU916176">
    <property type="protein sequence ID" value="ACH46798.1"/>
    <property type="molecule type" value="Genomic_DNA"/>
</dbReference>
<keyword evidence="2" id="KW-1185">Reference proteome</keyword>
<organism evidence="1 2">
    <name type="scientific">Feldmannia species virus</name>
    <dbReference type="NCBI Taxonomy" id="39420"/>
    <lineage>
        <taxon>Viruses</taxon>
        <taxon>Varidnaviria</taxon>
        <taxon>Bamfordvirae</taxon>
        <taxon>Nucleocytoviricota</taxon>
        <taxon>Megaviricetes</taxon>
        <taxon>Algavirales</taxon>
        <taxon>Phycodnaviridae</taxon>
        <taxon>Phaeovirus</taxon>
        <taxon>Phaeovirus feldmanniae</taxon>
    </lineage>
</organism>
<name>B5LWD5_9PHYC</name>
<accession>B5LWD5</accession>
<sequence length="534" mass="56084">MSTTIVDLAQYGDTKGRDCFVRNLRQVTKGTGTESNVVTQEFYGIPSTTDEEYELARISVSENSVDDEIGTFTVGVSDGTVLNDVLSLSNIGSAINTGTMTINADNIAATGTLDIGTVQRNSGTLGSRVELVSDETDPGIYFVLGDLATDANTTPLVITQTTVAIDGQLTIDGTDVFEAITDGNPWTSTESVTQLKGEYNMVEINVENSYTTSVALDLNGSVRVRGNSVFFYDESNGVFYNTLSYTESDSRIRFLASKAGDSLALATTSGTDDVFLDRLVIDDGSDTTNAIFQNVNVGINGTPTGSYAFEVVGNGSFSTGLVSGGDVDLSGSNLLNVAAIQSNDSSAAERASLVLTSDETSPKLDIVLGGTEVANFEGTSVSFGTPATFDQDVTITGNLNVTGTQVVLNTTSVEVQDINIEMGNAASSHTDIHGGGISLGSSVAGITTPTLLYSETDARWETSVGLNVPVLTVGSNTEVADDSVSLKSNDANFFFGANKQWRLGIVNDADGDHFQIAHDDDGTETYVTKLDVLA</sequence>
<protein>
    <submittedName>
        <fullName evidence="1">Uncharacterized protein</fullName>
    </submittedName>
</protein>